<reference evidence="2" key="1">
    <citation type="submission" date="2021-03" db="EMBL/GenBank/DDBJ databases">
        <authorList>
            <person name="Tagirdzhanova G."/>
        </authorList>
    </citation>
    <scope>NUCLEOTIDE SEQUENCE</scope>
</reference>
<dbReference type="Gene3D" id="3.40.50.300">
    <property type="entry name" value="P-loop containing nucleotide triphosphate hydrolases"/>
    <property type="match status" value="1"/>
</dbReference>
<keyword evidence="3" id="KW-1185">Reference proteome</keyword>
<name>A0A8H3ITV8_9LECA</name>
<dbReference type="OrthoDB" id="5986190at2759"/>
<dbReference type="AlphaFoldDB" id="A0A8H3ITV8"/>
<comment type="caution">
    <text evidence="2">The sequence shown here is derived from an EMBL/GenBank/DDBJ whole genome shotgun (WGS) entry which is preliminary data.</text>
</comment>
<feature type="region of interest" description="Disordered" evidence="1">
    <location>
        <begin position="241"/>
        <end position="270"/>
    </location>
</feature>
<evidence type="ECO:0000256" key="1">
    <source>
        <dbReference type="SAM" id="MobiDB-lite"/>
    </source>
</evidence>
<evidence type="ECO:0000313" key="3">
    <source>
        <dbReference type="Proteomes" id="UP000664521"/>
    </source>
</evidence>
<proteinExistence type="predicted"/>
<organism evidence="2 3">
    <name type="scientific">Heterodermia speciosa</name>
    <dbReference type="NCBI Taxonomy" id="116794"/>
    <lineage>
        <taxon>Eukaryota</taxon>
        <taxon>Fungi</taxon>
        <taxon>Dikarya</taxon>
        <taxon>Ascomycota</taxon>
        <taxon>Pezizomycotina</taxon>
        <taxon>Lecanoromycetes</taxon>
        <taxon>OSLEUM clade</taxon>
        <taxon>Lecanoromycetidae</taxon>
        <taxon>Caliciales</taxon>
        <taxon>Physciaceae</taxon>
        <taxon>Heterodermia</taxon>
    </lineage>
</organism>
<evidence type="ECO:0000313" key="2">
    <source>
        <dbReference type="EMBL" id="CAF9926289.1"/>
    </source>
</evidence>
<dbReference type="InterPro" id="IPR027417">
    <property type="entry name" value="P-loop_NTPase"/>
</dbReference>
<dbReference type="Proteomes" id="UP000664521">
    <property type="component" value="Unassembled WGS sequence"/>
</dbReference>
<accession>A0A8H3ITV8</accession>
<protein>
    <submittedName>
        <fullName evidence="2">Uncharacterized protein</fullName>
    </submittedName>
</protein>
<dbReference type="EMBL" id="CAJPDS010000041">
    <property type="protein sequence ID" value="CAF9926289.1"/>
    <property type="molecule type" value="Genomic_DNA"/>
</dbReference>
<gene>
    <name evidence="2" type="ORF">HETSPECPRED_006295</name>
</gene>
<sequence length="270" mass="29793">MAHIPSRNGHSYHGVTIGDHAHDIHLGDKVGVTINTKVAARTDFVGHYSHKALLPVPTFVDRSDLREGLRARCLSDISEDGGHGRIVIVHGAGGVGKSQLVFNFVQLSEAETTDAPIRCKCSDDMGDIICRSTPTRALGRTPPVVVGMATLGGHLYESVRGVRRIERAQRTQDRCRGTFGLNPVLYWSHRSLQGREVFFNIANLFLGQIPGRYWQLFDAPIDPCLVNRLFRSCRAKEIPSRIHDSPKTLAQQRKAPVSHAENPTGPTSHE</sequence>